<dbReference type="SUPFAM" id="SSF142433">
    <property type="entry name" value="CinA-like"/>
    <property type="match status" value="1"/>
</dbReference>
<keyword evidence="2" id="KW-0378">Hydrolase</keyword>
<dbReference type="InterPro" id="IPR036653">
    <property type="entry name" value="CinA-like_C"/>
</dbReference>
<evidence type="ECO:0000313" key="2">
    <source>
        <dbReference type="EMBL" id="AZI20177.1"/>
    </source>
</evidence>
<evidence type="ECO:0000313" key="3">
    <source>
        <dbReference type="Proteomes" id="UP000282297"/>
    </source>
</evidence>
<proteinExistence type="predicted"/>
<dbReference type="Pfam" id="PF02464">
    <property type="entry name" value="CinA"/>
    <property type="match status" value="1"/>
</dbReference>
<reference evidence="3" key="1">
    <citation type="submission" date="2018-11" db="EMBL/GenBank/DDBJ databases">
        <title>Proposal to divide the Flavobacteriaceae and reorganize its genera based on Amino Acid Identity values calculated from whole genome sequences.</title>
        <authorList>
            <person name="Nicholson A.C."/>
            <person name="Gulvik C.A."/>
            <person name="Whitney A.M."/>
            <person name="Humrighouse B.W."/>
            <person name="Bell M."/>
            <person name="Holmes B."/>
            <person name="Steigerwalt A.B."/>
            <person name="Villarma A."/>
            <person name="Sheth M."/>
            <person name="Batra D."/>
            <person name="Pryor J."/>
            <person name="Bernardet J.-F."/>
            <person name="Hugo C."/>
            <person name="Kampfer P."/>
            <person name="Newman J.D."/>
            <person name="McQuiston J.R."/>
        </authorList>
    </citation>
    <scope>NUCLEOTIDE SEQUENCE [LARGE SCALE GENOMIC DNA]</scope>
    <source>
        <strain evidence="3">H4753</strain>
    </source>
</reference>
<dbReference type="InterPro" id="IPR008136">
    <property type="entry name" value="CinA_C"/>
</dbReference>
<dbReference type="AlphaFoldDB" id="A0A3G8WL85"/>
<dbReference type="GO" id="GO:0016787">
    <property type="term" value="F:hydrolase activity"/>
    <property type="evidence" value="ECO:0007669"/>
    <property type="project" value="UniProtKB-KW"/>
</dbReference>
<evidence type="ECO:0000259" key="1">
    <source>
        <dbReference type="Pfam" id="PF02464"/>
    </source>
</evidence>
<organism evidence="2 3">
    <name type="scientific">Chryseobacterium taklimakanense</name>
    <dbReference type="NCBI Taxonomy" id="536441"/>
    <lineage>
        <taxon>Bacteria</taxon>
        <taxon>Pseudomonadati</taxon>
        <taxon>Bacteroidota</taxon>
        <taxon>Flavobacteriia</taxon>
        <taxon>Flavobacteriales</taxon>
        <taxon>Weeksellaceae</taxon>
        <taxon>Chryseobacterium group</taxon>
        <taxon>Chryseobacterium</taxon>
    </lineage>
</organism>
<sequence>MVSVAVHLELFLLKLQTHIRVTAIPLTLCNYFLKLYKLMSSTQLKTLDRKLLDRLSSTLRTQKLTIAVAESCTAGLLQNVLSQEEESMSFFQGGMTVYNIGQKAKQLNVNPIFAVQNNAVSKDIAEKMALEIAQKFNAELGVAITGYAQPVPEENICSCFAYIAFSKNSKVILSKRS</sequence>
<gene>
    <name evidence="2" type="ORF">EIH08_05090</name>
</gene>
<dbReference type="EMBL" id="CP034171">
    <property type="protein sequence ID" value="AZI20177.1"/>
    <property type="molecule type" value="Genomic_DNA"/>
</dbReference>
<dbReference type="Proteomes" id="UP000282297">
    <property type="component" value="Chromosome"/>
</dbReference>
<accession>A0A3G8WL85</accession>
<dbReference type="NCBIfam" id="TIGR00199">
    <property type="entry name" value="PncC_domain"/>
    <property type="match status" value="1"/>
</dbReference>
<protein>
    <submittedName>
        <fullName evidence="2">Nicotinamide-nucleotide amidohydrolase family protein</fullName>
    </submittedName>
</protein>
<name>A0A3G8WL85_9FLAO</name>
<dbReference type="Gene3D" id="3.90.950.20">
    <property type="entry name" value="CinA-like"/>
    <property type="match status" value="1"/>
</dbReference>
<feature type="domain" description="CinA C-terminal" evidence="1">
    <location>
        <begin position="50"/>
        <end position="173"/>
    </location>
</feature>